<gene>
    <name evidence="8" type="ORF">H072_10047</name>
</gene>
<keyword evidence="9" id="KW-1185">Reference proteome</keyword>
<evidence type="ECO:0000313" key="8">
    <source>
        <dbReference type="EMBL" id="EPS36460.1"/>
    </source>
</evidence>
<dbReference type="GO" id="GO:0004674">
    <property type="term" value="F:protein serine/threonine kinase activity"/>
    <property type="evidence" value="ECO:0007669"/>
    <property type="project" value="UniProtKB-KW"/>
</dbReference>
<accession>S8A0F5</accession>
<dbReference type="Gene3D" id="3.30.200.20">
    <property type="entry name" value="Phosphorylase Kinase, domain 1"/>
    <property type="match status" value="1"/>
</dbReference>
<organism evidence="8 9">
    <name type="scientific">Dactylellina haptotyla (strain CBS 200.50)</name>
    <name type="common">Nematode-trapping fungus</name>
    <name type="synonym">Monacrosporium haptotylum</name>
    <dbReference type="NCBI Taxonomy" id="1284197"/>
    <lineage>
        <taxon>Eukaryota</taxon>
        <taxon>Fungi</taxon>
        <taxon>Dikarya</taxon>
        <taxon>Ascomycota</taxon>
        <taxon>Pezizomycotina</taxon>
        <taxon>Orbiliomycetes</taxon>
        <taxon>Orbiliales</taxon>
        <taxon>Orbiliaceae</taxon>
        <taxon>Dactylellina</taxon>
    </lineage>
</organism>
<dbReference type="GO" id="GO:0005634">
    <property type="term" value="C:nucleus"/>
    <property type="evidence" value="ECO:0007669"/>
    <property type="project" value="TreeGrafter"/>
</dbReference>
<keyword evidence="5 6" id="KW-0067">ATP-binding</keyword>
<dbReference type="Pfam" id="PF00069">
    <property type="entry name" value="Pkinase"/>
    <property type="match status" value="2"/>
</dbReference>
<dbReference type="eggNOG" id="KOG0671">
    <property type="taxonomic scope" value="Eukaryota"/>
</dbReference>
<dbReference type="HOGENOM" id="CLU_512890_0_0_1"/>
<dbReference type="OrthoDB" id="5979581at2759"/>
<dbReference type="InterPro" id="IPR017441">
    <property type="entry name" value="Protein_kinase_ATP_BS"/>
</dbReference>
<dbReference type="SUPFAM" id="SSF56112">
    <property type="entry name" value="Protein kinase-like (PK-like)"/>
    <property type="match status" value="1"/>
</dbReference>
<evidence type="ECO:0000256" key="1">
    <source>
        <dbReference type="ARBA" id="ARBA00022527"/>
    </source>
</evidence>
<dbReference type="InterPro" id="IPR000719">
    <property type="entry name" value="Prot_kinase_dom"/>
</dbReference>
<feature type="domain" description="Protein kinase" evidence="7">
    <location>
        <begin position="84"/>
        <end position="459"/>
    </location>
</feature>
<evidence type="ECO:0000313" key="9">
    <source>
        <dbReference type="Proteomes" id="UP000015100"/>
    </source>
</evidence>
<evidence type="ECO:0000256" key="3">
    <source>
        <dbReference type="ARBA" id="ARBA00022741"/>
    </source>
</evidence>
<dbReference type="AlphaFoldDB" id="S8A0F5"/>
<evidence type="ECO:0000256" key="4">
    <source>
        <dbReference type="ARBA" id="ARBA00022777"/>
    </source>
</evidence>
<keyword evidence="1" id="KW-0723">Serine/threonine-protein kinase</keyword>
<sequence length="531" mass="60208">MAAPVEEVECCTGLTYSIRRQARTLREAVSEKLHKNKEIDFAYSKCDPHPFPHPESDRLEHCYKYGAGNGKFLPVLLEQELGGYTVKAKLGHGNFASVWQAEPANGMGAHGHDSVAIKVCTNSKKDSKDDVTEARVLMKLGNRTDGRGDFGKGHIMKVDECFRVAGHFGDHFCIVSEAIGPSLDYYLNLVQKQGLGSFAYDVSKKVTFQLLSATAWLHKAGYGHGDIHPHNILMKEQGFQAGKNAKRYLEPMNTKPQDLKYMPEYLVSCIDDDLTVRAPLTFENCDVRLADFGQTFKKNHPRRLYKMTTPKGNRSPEWAIKRLPITIGIDIWAIACIAYRMTTGKHLMFVEERYKNESGKYTQKRTKADINIDHMPMMVELLGTPPAWLISKWKMSGLPKMNWAATSPEGTLHERITQDRPASMSEVEATLFEDFLRKALAWDHRYRATAQELIQHEWFQSILSDEEKMALAVMAAPKECIITSFFKRGCRGLRSFQEKIEALFVRKEELEAESFGAKESPSIFTAELLRL</sequence>
<dbReference type="InterPro" id="IPR051175">
    <property type="entry name" value="CLK_kinases"/>
</dbReference>
<dbReference type="PANTHER" id="PTHR45646">
    <property type="entry name" value="SERINE/THREONINE-PROTEIN KINASE DOA-RELATED"/>
    <property type="match status" value="1"/>
</dbReference>
<keyword evidence="2" id="KW-0808">Transferase</keyword>
<dbReference type="PROSITE" id="PS50011">
    <property type="entry name" value="PROTEIN_KINASE_DOM"/>
    <property type="match status" value="1"/>
</dbReference>
<evidence type="ECO:0000256" key="5">
    <source>
        <dbReference type="ARBA" id="ARBA00022840"/>
    </source>
</evidence>
<proteinExistence type="predicted"/>
<dbReference type="OMA" id="IACIAYR"/>
<evidence type="ECO:0000256" key="2">
    <source>
        <dbReference type="ARBA" id="ARBA00022679"/>
    </source>
</evidence>
<comment type="caution">
    <text evidence="8">The sequence shown here is derived from an EMBL/GenBank/DDBJ whole genome shotgun (WGS) entry which is preliminary data.</text>
</comment>
<dbReference type="EMBL" id="AQGS01000906">
    <property type="protein sequence ID" value="EPS36460.1"/>
    <property type="molecule type" value="Genomic_DNA"/>
</dbReference>
<dbReference type="Proteomes" id="UP000015100">
    <property type="component" value="Unassembled WGS sequence"/>
</dbReference>
<dbReference type="PROSITE" id="PS00107">
    <property type="entry name" value="PROTEIN_KINASE_ATP"/>
    <property type="match status" value="1"/>
</dbReference>
<keyword evidence="3 6" id="KW-0547">Nucleotide-binding</keyword>
<evidence type="ECO:0000259" key="7">
    <source>
        <dbReference type="PROSITE" id="PS50011"/>
    </source>
</evidence>
<dbReference type="GO" id="GO:0043484">
    <property type="term" value="P:regulation of RNA splicing"/>
    <property type="evidence" value="ECO:0007669"/>
    <property type="project" value="TreeGrafter"/>
</dbReference>
<feature type="binding site" evidence="6">
    <location>
        <position position="118"/>
    </location>
    <ligand>
        <name>ATP</name>
        <dbReference type="ChEBI" id="CHEBI:30616"/>
    </ligand>
</feature>
<dbReference type="GO" id="GO:0005524">
    <property type="term" value="F:ATP binding"/>
    <property type="evidence" value="ECO:0007669"/>
    <property type="project" value="UniProtKB-UniRule"/>
</dbReference>
<dbReference type="SMART" id="SM00220">
    <property type="entry name" value="S_TKc"/>
    <property type="match status" value="1"/>
</dbReference>
<reference evidence="8 9" key="1">
    <citation type="journal article" date="2013" name="PLoS Genet.">
        <title>Genomic mechanisms accounting for the adaptation to parasitism in nematode-trapping fungi.</title>
        <authorList>
            <person name="Meerupati T."/>
            <person name="Andersson K.M."/>
            <person name="Friman E."/>
            <person name="Kumar D."/>
            <person name="Tunlid A."/>
            <person name="Ahren D."/>
        </authorList>
    </citation>
    <scope>NUCLEOTIDE SEQUENCE [LARGE SCALE GENOMIC DNA]</scope>
    <source>
        <strain evidence="8 9">CBS 200.50</strain>
    </source>
</reference>
<dbReference type="Gene3D" id="1.10.510.10">
    <property type="entry name" value="Transferase(Phosphotransferase) domain 1"/>
    <property type="match status" value="1"/>
</dbReference>
<reference evidence="9" key="2">
    <citation type="submission" date="2013-04" db="EMBL/GenBank/DDBJ databases">
        <title>Genomic mechanisms accounting for the adaptation to parasitism in nematode-trapping fungi.</title>
        <authorList>
            <person name="Ahren D.G."/>
        </authorList>
    </citation>
    <scope>NUCLEOTIDE SEQUENCE [LARGE SCALE GENOMIC DNA]</scope>
    <source>
        <strain evidence="9">CBS 200.50</strain>
    </source>
</reference>
<protein>
    <recommendedName>
        <fullName evidence="7">Protein kinase domain-containing protein</fullName>
    </recommendedName>
</protein>
<name>S8A0F5_DACHA</name>
<evidence type="ECO:0000256" key="6">
    <source>
        <dbReference type="PROSITE-ProRule" id="PRU10141"/>
    </source>
</evidence>
<dbReference type="PANTHER" id="PTHR45646:SF11">
    <property type="entry name" value="SERINE_THREONINE-PROTEIN KINASE DOA"/>
    <property type="match status" value="1"/>
</dbReference>
<keyword evidence="4" id="KW-0418">Kinase</keyword>
<dbReference type="InterPro" id="IPR011009">
    <property type="entry name" value="Kinase-like_dom_sf"/>
</dbReference>